<dbReference type="VEuPathDB" id="AmoebaDB:EIN_173950"/>
<sequence>MYSKNSESMSFEGEEWEGKEVKVQNKIKRITVCECNPIFVGIEFIEELYLLGCNCDMLGVSQNLTTLSVSDLLITHLVLPPTLKNLEIENLSGLNEIDFGVDSKLTHFTISKAGLNQLDLPSSLKELEIGECFRLSSLDISSLTKLYLFECTKLTFLQNSSTMESLSLFDCPLATFPEFSNLKTLFLQNVSSPQINLPHSLTQLEAVDCPFTRLESIENCNLVSLDLFDCKVGKIRVPTTITSLKIQYCSNIEIVNMNELRPNHTLFS</sequence>
<organism evidence="1 2">
    <name type="scientific">Entamoeba invadens IP1</name>
    <dbReference type="NCBI Taxonomy" id="370355"/>
    <lineage>
        <taxon>Eukaryota</taxon>
        <taxon>Amoebozoa</taxon>
        <taxon>Evosea</taxon>
        <taxon>Archamoebae</taxon>
        <taxon>Mastigamoebida</taxon>
        <taxon>Entamoebidae</taxon>
        <taxon>Entamoeba</taxon>
    </lineage>
</organism>
<dbReference type="SUPFAM" id="SSF52047">
    <property type="entry name" value="RNI-like"/>
    <property type="match status" value="1"/>
</dbReference>
<protein>
    <submittedName>
        <fullName evidence="1">Uncharacterized protein</fullName>
    </submittedName>
</protein>
<proteinExistence type="predicted"/>
<evidence type="ECO:0000313" key="2">
    <source>
        <dbReference type="Proteomes" id="UP000014680"/>
    </source>
</evidence>
<evidence type="ECO:0000313" key="1">
    <source>
        <dbReference type="EMBL" id="ELP84720.1"/>
    </source>
</evidence>
<dbReference type="Proteomes" id="UP000014680">
    <property type="component" value="Unassembled WGS sequence"/>
</dbReference>
<accession>A0A0A1TYS1</accession>
<name>A0A0A1TYS1_ENTIV</name>
<dbReference type="Gene3D" id="3.80.10.10">
    <property type="entry name" value="Ribonuclease Inhibitor"/>
    <property type="match status" value="1"/>
</dbReference>
<dbReference type="KEGG" id="eiv:EIN_173950"/>
<dbReference type="OrthoDB" id="1928346at2759"/>
<dbReference type="InterPro" id="IPR032675">
    <property type="entry name" value="LRR_dom_sf"/>
</dbReference>
<keyword evidence="2" id="KW-1185">Reference proteome</keyword>
<dbReference type="RefSeq" id="XP_004184066.1">
    <property type="nucleotide sequence ID" value="XM_004184018.1"/>
</dbReference>
<reference evidence="1 2" key="1">
    <citation type="submission" date="2012-10" db="EMBL/GenBank/DDBJ databases">
        <authorList>
            <person name="Zafar N."/>
            <person name="Inman J."/>
            <person name="Hall N."/>
            <person name="Lorenzi H."/>
            <person name="Caler E."/>
        </authorList>
    </citation>
    <scope>NUCLEOTIDE SEQUENCE [LARGE SCALE GENOMIC DNA]</scope>
    <source>
        <strain evidence="1 2">IP1</strain>
    </source>
</reference>
<dbReference type="EMBL" id="KB207112">
    <property type="protein sequence ID" value="ELP84720.1"/>
    <property type="molecule type" value="Genomic_DNA"/>
</dbReference>
<gene>
    <name evidence="1" type="ORF">EIN_173950</name>
</gene>
<dbReference type="AlphaFoldDB" id="A0A0A1TYS1"/>
<dbReference type="GeneID" id="14883620"/>